<dbReference type="InterPro" id="IPR006156">
    <property type="entry name" value="Dihydroneopterin_aldolase"/>
</dbReference>
<dbReference type="EMBL" id="JAUJEB010000009">
    <property type="protein sequence ID" value="MDN5216583.1"/>
    <property type="molecule type" value="Genomic_DNA"/>
</dbReference>
<evidence type="ECO:0000259" key="7">
    <source>
        <dbReference type="SMART" id="SM00905"/>
    </source>
</evidence>
<reference evidence="8" key="1">
    <citation type="submission" date="2023-06" db="EMBL/GenBank/DDBJ databases">
        <title>Genomic of Agaribacillus aureum.</title>
        <authorList>
            <person name="Wang G."/>
        </authorList>
    </citation>
    <scope>NUCLEOTIDE SEQUENCE</scope>
    <source>
        <strain evidence="8">BMA12</strain>
    </source>
</reference>
<evidence type="ECO:0000256" key="6">
    <source>
        <dbReference type="RuleBase" id="RU362079"/>
    </source>
</evidence>
<dbReference type="EC" id="4.1.2.25" evidence="6"/>
<comment type="pathway">
    <text evidence="2 6">Cofactor biosynthesis; tetrahydrofolate biosynthesis; 2-amino-4-hydroxy-6-hydroxymethyl-7,8-dihydropteridine diphosphate from 7,8-dihydroneopterin triphosphate: step 3/4.</text>
</comment>
<evidence type="ECO:0000256" key="2">
    <source>
        <dbReference type="ARBA" id="ARBA00005013"/>
    </source>
</evidence>
<dbReference type="PANTHER" id="PTHR42844">
    <property type="entry name" value="DIHYDRONEOPTERIN ALDOLASE 1-RELATED"/>
    <property type="match status" value="1"/>
</dbReference>
<evidence type="ECO:0000313" key="9">
    <source>
        <dbReference type="Proteomes" id="UP001172083"/>
    </source>
</evidence>
<name>A0ABT8LFL7_9BACT</name>
<keyword evidence="9" id="KW-1185">Reference proteome</keyword>
<sequence>MDIVSLEGLEFFAYHGYYQEEQKVGNKYAVDIKVSADFHQAAQDDSLAETVNYELLYKVIEAEMKVRSRLLENIGERIVNVVFDTFEQIEKVEISVSKFNPPIGGVCNRAKITLKRDRKSWERS</sequence>
<gene>
    <name evidence="8" type="primary">folB</name>
    <name evidence="8" type="ORF">QQ020_31225</name>
</gene>
<dbReference type="Gene3D" id="3.30.1130.10">
    <property type="match status" value="1"/>
</dbReference>
<evidence type="ECO:0000256" key="4">
    <source>
        <dbReference type="ARBA" id="ARBA00022909"/>
    </source>
</evidence>
<dbReference type="Pfam" id="PF02152">
    <property type="entry name" value="FolB"/>
    <property type="match status" value="1"/>
</dbReference>
<proteinExistence type="inferred from homology"/>
<protein>
    <recommendedName>
        <fullName evidence="6">7,8-dihydroneopterin aldolase</fullName>
        <ecNumber evidence="6">4.1.2.25</ecNumber>
    </recommendedName>
</protein>
<dbReference type="RefSeq" id="WP_346761915.1">
    <property type="nucleotide sequence ID" value="NZ_JAUJEB010000009.1"/>
</dbReference>
<dbReference type="SMART" id="SM00905">
    <property type="entry name" value="FolB"/>
    <property type="match status" value="1"/>
</dbReference>
<keyword evidence="5 6" id="KW-0456">Lyase</keyword>
<evidence type="ECO:0000256" key="1">
    <source>
        <dbReference type="ARBA" id="ARBA00001353"/>
    </source>
</evidence>
<comment type="caution">
    <text evidence="8">The sequence shown here is derived from an EMBL/GenBank/DDBJ whole genome shotgun (WGS) entry which is preliminary data.</text>
</comment>
<dbReference type="InterPro" id="IPR043133">
    <property type="entry name" value="GTP-CH-I_C/QueF"/>
</dbReference>
<evidence type="ECO:0000256" key="5">
    <source>
        <dbReference type="ARBA" id="ARBA00023239"/>
    </source>
</evidence>
<keyword evidence="4 6" id="KW-0289">Folate biosynthesis</keyword>
<dbReference type="NCBIfam" id="TIGR00525">
    <property type="entry name" value="folB"/>
    <property type="match status" value="1"/>
</dbReference>
<evidence type="ECO:0000256" key="3">
    <source>
        <dbReference type="ARBA" id="ARBA00005708"/>
    </source>
</evidence>
<accession>A0ABT8LFL7</accession>
<dbReference type="Proteomes" id="UP001172083">
    <property type="component" value="Unassembled WGS sequence"/>
</dbReference>
<dbReference type="PANTHER" id="PTHR42844:SF1">
    <property type="entry name" value="DIHYDRONEOPTERIN ALDOLASE 1-RELATED"/>
    <property type="match status" value="1"/>
</dbReference>
<comment type="catalytic activity">
    <reaction evidence="1 6">
        <text>7,8-dihydroneopterin = 6-hydroxymethyl-7,8-dihydropterin + glycolaldehyde</text>
        <dbReference type="Rhea" id="RHEA:10540"/>
        <dbReference type="ChEBI" id="CHEBI:17001"/>
        <dbReference type="ChEBI" id="CHEBI:17071"/>
        <dbReference type="ChEBI" id="CHEBI:44841"/>
        <dbReference type="EC" id="4.1.2.25"/>
    </reaction>
</comment>
<comment type="function">
    <text evidence="6">Catalyzes the conversion of 7,8-dihydroneopterin to 6-hydroxymethyl-7,8-dihydropterin.</text>
</comment>
<evidence type="ECO:0000313" key="8">
    <source>
        <dbReference type="EMBL" id="MDN5216583.1"/>
    </source>
</evidence>
<feature type="domain" description="Dihydroneopterin aldolase/epimerase" evidence="7">
    <location>
        <begin position="4"/>
        <end position="116"/>
    </location>
</feature>
<comment type="similarity">
    <text evidence="3 6">Belongs to the DHNA family.</text>
</comment>
<dbReference type="NCBIfam" id="TIGR00526">
    <property type="entry name" value="folB_dom"/>
    <property type="match status" value="1"/>
</dbReference>
<dbReference type="GO" id="GO:0004150">
    <property type="term" value="F:dihydroneopterin aldolase activity"/>
    <property type="evidence" value="ECO:0007669"/>
    <property type="project" value="UniProtKB-EC"/>
</dbReference>
<organism evidence="8 9">
    <name type="scientific">Agaribacillus aureus</name>
    <dbReference type="NCBI Taxonomy" id="3051825"/>
    <lineage>
        <taxon>Bacteria</taxon>
        <taxon>Pseudomonadati</taxon>
        <taxon>Bacteroidota</taxon>
        <taxon>Cytophagia</taxon>
        <taxon>Cytophagales</taxon>
        <taxon>Splendidivirgaceae</taxon>
        <taxon>Agaribacillus</taxon>
    </lineage>
</organism>
<dbReference type="InterPro" id="IPR006157">
    <property type="entry name" value="FolB_dom"/>
</dbReference>
<dbReference type="SUPFAM" id="SSF55620">
    <property type="entry name" value="Tetrahydrobiopterin biosynthesis enzymes-like"/>
    <property type="match status" value="1"/>
</dbReference>